<dbReference type="Pfam" id="PF13442">
    <property type="entry name" value="Cytochrome_CBB3"/>
    <property type="match status" value="1"/>
</dbReference>
<proteinExistence type="predicted"/>
<dbReference type="EMBL" id="JBBMRA010000023">
    <property type="protein sequence ID" value="MEM5537910.1"/>
    <property type="molecule type" value="Genomic_DNA"/>
</dbReference>
<keyword evidence="1" id="KW-0813">Transport</keyword>
<keyword evidence="2 6" id="KW-0349">Heme</keyword>
<dbReference type="InterPro" id="IPR036909">
    <property type="entry name" value="Cyt_c-like_dom_sf"/>
</dbReference>
<evidence type="ECO:0000256" key="7">
    <source>
        <dbReference type="SAM" id="SignalP"/>
    </source>
</evidence>
<evidence type="ECO:0000256" key="6">
    <source>
        <dbReference type="PROSITE-ProRule" id="PRU00433"/>
    </source>
</evidence>
<evidence type="ECO:0000256" key="4">
    <source>
        <dbReference type="ARBA" id="ARBA00022982"/>
    </source>
</evidence>
<organism evidence="9 10">
    <name type="scientific">Neptuniibacter pectenicola</name>
    <dbReference type="NCBI Taxonomy" id="1806669"/>
    <lineage>
        <taxon>Bacteria</taxon>
        <taxon>Pseudomonadati</taxon>
        <taxon>Pseudomonadota</taxon>
        <taxon>Gammaproteobacteria</taxon>
        <taxon>Oceanospirillales</taxon>
        <taxon>Oceanospirillaceae</taxon>
        <taxon>Neptuniibacter</taxon>
    </lineage>
</organism>
<dbReference type="PROSITE" id="PS51007">
    <property type="entry name" value="CYTC"/>
    <property type="match status" value="1"/>
</dbReference>
<feature type="domain" description="Cytochrome c" evidence="8">
    <location>
        <begin position="62"/>
        <end position="144"/>
    </location>
</feature>
<feature type="signal peptide" evidence="7">
    <location>
        <begin position="1"/>
        <end position="26"/>
    </location>
</feature>
<gene>
    <name evidence="9" type="primary">pedF</name>
    <name evidence="9" type="ORF">WNY58_16110</name>
</gene>
<evidence type="ECO:0000313" key="10">
    <source>
        <dbReference type="Proteomes" id="UP001449225"/>
    </source>
</evidence>
<dbReference type="InterPro" id="IPR009056">
    <property type="entry name" value="Cyt_c-like_dom"/>
</dbReference>
<keyword evidence="3 6" id="KW-0479">Metal-binding</keyword>
<dbReference type="PANTHER" id="PTHR37823">
    <property type="entry name" value="CYTOCHROME C-553-LIKE"/>
    <property type="match status" value="1"/>
</dbReference>
<accession>A0ABU9TW23</accession>
<dbReference type="InterPro" id="IPR051811">
    <property type="entry name" value="Cytochrome_c550/c551-like"/>
</dbReference>
<dbReference type="InterPro" id="IPR030991">
    <property type="entry name" value="c550_proteobact"/>
</dbReference>
<evidence type="ECO:0000259" key="8">
    <source>
        <dbReference type="PROSITE" id="PS51007"/>
    </source>
</evidence>
<name>A0ABU9TW23_9GAMM</name>
<comment type="caution">
    <text evidence="9">The sequence shown here is derived from an EMBL/GenBank/DDBJ whole genome shotgun (WGS) entry which is preliminary data.</text>
</comment>
<protein>
    <submittedName>
        <fullName evidence="9">Cytochrome c-550 PedF</fullName>
    </submittedName>
</protein>
<sequence length="147" mass="16064">MSINKKILGLTTAGMLAAVLSGQAMAHGDVTPQAVDVTGLKMLGDEWLETNPYTPDYENHKLAVEIGTSAYTQNCARCHGLDAISGGIAPDLRYLEPGIEGDEWFKYRVINGAVRDGRVYMPKMADSLSQEALWAIRAYLETRATDE</sequence>
<keyword evidence="10" id="KW-1185">Reference proteome</keyword>
<dbReference type="RefSeq" id="WP_342855077.1">
    <property type="nucleotide sequence ID" value="NZ_JBBMRA010000023.1"/>
</dbReference>
<dbReference type="Proteomes" id="UP001449225">
    <property type="component" value="Unassembled WGS sequence"/>
</dbReference>
<keyword evidence="4" id="KW-0249">Electron transport</keyword>
<keyword evidence="7" id="KW-0732">Signal</keyword>
<keyword evidence="5 6" id="KW-0408">Iron</keyword>
<evidence type="ECO:0000256" key="5">
    <source>
        <dbReference type="ARBA" id="ARBA00023004"/>
    </source>
</evidence>
<evidence type="ECO:0000313" key="9">
    <source>
        <dbReference type="EMBL" id="MEM5537910.1"/>
    </source>
</evidence>
<dbReference type="Gene3D" id="1.10.760.10">
    <property type="entry name" value="Cytochrome c-like domain"/>
    <property type="match status" value="1"/>
</dbReference>
<evidence type="ECO:0000256" key="1">
    <source>
        <dbReference type="ARBA" id="ARBA00022448"/>
    </source>
</evidence>
<dbReference type="SUPFAM" id="SSF46626">
    <property type="entry name" value="Cytochrome c"/>
    <property type="match status" value="1"/>
</dbReference>
<reference evidence="9 10" key="1">
    <citation type="submission" date="2024-03" db="EMBL/GenBank/DDBJ databases">
        <title>Community enrichment and isolation of bacterial strains for fucoidan degradation.</title>
        <authorList>
            <person name="Sichert A."/>
        </authorList>
    </citation>
    <scope>NUCLEOTIDE SEQUENCE [LARGE SCALE GENOMIC DNA]</scope>
    <source>
        <strain evidence="9 10">AS76</strain>
    </source>
</reference>
<dbReference type="PANTHER" id="PTHR37823:SF4">
    <property type="entry name" value="MENAQUINOL-CYTOCHROME C REDUCTASE CYTOCHROME B_C SUBUNIT"/>
    <property type="match status" value="1"/>
</dbReference>
<feature type="chain" id="PRO_5047536064" evidence="7">
    <location>
        <begin position="27"/>
        <end position="147"/>
    </location>
</feature>
<dbReference type="NCBIfam" id="TIGR04494">
    <property type="entry name" value="c550_PedF"/>
    <property type="match status" value="1"/>
</dbReference>
<evidence type="ECO:0000256" key="2">
    <source>
        <dbReference type="ARBA" id="ARBA00022617"/>
    </source>
</evidence>
<evidence type="ECO:0000256" key="3">
    <source>
        <dbReference type="ARBA" id="ARBA00022723"/>
    </source>
</evidence>